<dbReference type="AlphaFoldDB" id="A0A5D0TUN5"/>
<gene>
    <name evidence="1" type="ORF">FXF65_37320</name>
</gene>
<dbReference type="EMBL" id="VSFF01000016">
    <property type="protein sequence ID" value="TYC08559.1"/>
    <property type="molecule type" value="Genomic_DNA"/>
</dbReference>
<evidence type="ECO:0008006" key="3">
    <source>
        <dbReference type="Google" id="ProtNLM"/>
    </source>
</evidence>
<sequence length="76" mass="8906">MEWFENIPPHYETVILVNETAHSLLIGAYTYQVRGRAGRWYIVRFRAEEGEGRGARRTKFFTSEAKALEKLEEISE</sequence>
<evidence type="ECO:0000313" key="2">
    <source>
        <dbReference type="Proteomes" id="UP000322634"/>
    </source>
</evidence>
<reference evidence="1 2" key="1">
    <citation type="submission" date="2019-08" db="EMBL/GenBank/DDBJ databases">
        <title>Actinomadura sp. nov. CYP1-5 isolated from mountain soil.</title>
        <authorList>
            <person name="Songsumanus A."/>
            <person name="Kuncharoen N."/>
            <person name="Kudo T."/>
            <person name="Yuki M."/>
            <person name="Igarashi Y."/>
            <person name="Tanasupawat S."/>
        </authorList>
    </citation>
    <scope>NUCLEOTIDE SEQUENCE [LARGE SCALE GENOMIC DNA]</scope>
    <source>
        <strain evidence="1 2">GKU157</strain>
    </source>
</reference>
<organism evidence="1 2">
    <name type="scientific">Actinomadura syzygii</name>
    <dbReference type="NCBI Taxonomy" id="1427538"/>
    <lineage>
        <taxon>Bacteria</taxon>
        <taxon>Bacillati</taxon>
        <taxon>Actinomycetota</taxon>
        <taxon>Actinomycetes</taxon>
        <taxon>Streptosporangiales</taxon>
        <taxon>Thermomonosporaceae</taxon>
        <taxon>Actinomadura</taxon>
    </lineage>
</organism>
<protein>
    <recommendedName>
        <fullName evidence="3">WGR domain-containing protein</fullName>
    </recommendedName>
</protein>
<accession>A0A5D0TUN5</accession>
<proteinExistence type="predicted"/>
<comment type="caution">
    <text evidence="1">The sequence shown here is derived from an EMBL/GenBank/DDBJ whole genome shotgun (WGS) entry which is preliminary data.</text>
</comment>
<dbReference type="RefSeq" id="WP_148354826.1">
    <property type="nucleotide sequence ID" value="NZ_JBHSBF010000002.1"/>
</dbReference>
<name>A0A5D0TUN5_9ACTN</name>
<dbReference type="Proteomes" id="UP000322634">
    <property type="component" value="Unassembled WGS sequence"/>
</dbReference>
<evidence type="ECO:0000313" key="1">
    <source>
        <dbReference type="EMBL" id="TYC08559.1"/>
    </source>
</evidence>
<keyword evidence="2" id="KW-1185">Reference proteome</keyword>